<dbReference type="EMBL" id="AHIH01000013">
    <property type="protein sequence ID" value="EHN68042.1"/>
    <property type="molecule type" value="Genomic_DNA"/>
</dbReference>
<comment type="caution">
    <text evidence="1">The sequence shown here is derived from an EMBL/GenBank/DDBJ whole genome shotgun (WGS) entry which is preliminary data.</text>
</comment>
<dbReference type="RefSeq" id="WP_005422928.1">
    <property type="nucleotide sequence ID" value="NZ_CM001401.1"/>
</dbReference>
<sequence length="75" mass="8299">MKKSFSVVNEDEIDALKGKVLASINKASLQLQSELSNNSAISVFSKMKFGGVGYDPLNTDRELNIIEQINQSFTF</sequence>
<name>A0AAV3EM48_ALIFS</name>
<proteinExistence type="predicted"/>
<evidence type="ECO:0000313" key="1">
    <source>
        <dbReference type="EMBL" id="EHN68042.1"/>
    </source>
</evidence>
<organism evidence="1 2">
    <name type="scientific">Aliivibrio fischeri SR5</name>
    <dbReference type="NCBI Taxonomy" id="1088719"/>
    <lineage>
        <taxon>Bacteria</taxon>
        <taxon>Pseudomonadati</taxon>
        <taxon>Pseudomonadota</taxon>
        <taxon>Gammaproteobacteria</taxon>
        <taxon>Vibrionales</taxon>
        <taxon>Vibrionaceae</taxon>
        <taxon>Aliivibrio</taxon>
    </lineage>
</organism>
<protein>
    <submittedName>
        <fullName evidence="1">Uncharacterized protein</fullName>
    </submittedName>
</protein>
<reference evidence="1 2" key="1">
    <citation type="journal article" date="2012" name="J. Bacteriol.">
        <title>Draft Genome Sequence of Vibrio fischeri SR5, a Strain Isolated from the Light Organ of the Mediterranean Squid Sepiola robusta.</title>
        <authorList>
            <person name="Gyllborg M.C."/>
            <person name="Sahl J.W."/>
            <person name="Cronin D.C.III."/>
            <person name="Rasko D.A."/>
            <person name="Mandel M.J."/>
        </authorList>
    </citation>
    <scope>NUCLEOTIDE SEQUENCE [LARGE SCALE GENOMIC DNA]</scope>
    <source>
        <strain evidence="1 2">SR5</strain>
    </source>
</reference>
<gene>
    <name evidence="1" type="ORF">VFSR5_A0623</name>
</gene>
<dbReference type="Proteomes" id="UP000004521">
    <property type="component" value="Chromosome II"/>
</dbReference>
<accession>A0AAV3EM48</accession>
<evidence type="ECO:0000313" key="2">
    <source>
        <dbReference type="Proteomes" id="UP000004521"/>
    </source>
</evidence>
<dbReference type="AlphaFoldDB" id="A0AAV3EM48"/>